<dbReference type="Gene3D" id="3.50.50.100">
    <property type="match status" value="1"/>
</dbReference>
<sequence length="396" mass="42806">MKNLTCIVVGGGFAGIHALKAIHKAHAELSNGGKLRLILLDKAPAHVRKVLLFRPAATGEPIHVPWERIVPEGTEVLQGAVTGIDKDHKSLRYQDRAGISHSLDYDVLVVSVGSIVRMPNPEQGGYALTGPNAAARIREQWMANLKLAATMADGAEKLRLMSAAVAGAGITGIETSAELAFAMRKEAAALRLDPHNIRVHLLNTQERLFMEGPAKVGHRLERYLQNLGIMLHHRTRAMSEEQGRLRLSDGDSLPVGFTVWTLGLAPNPIARSLGLPLTGDGRIIVDESYRVQGAPGVYSIGDCAHIVDPVTGEADRMTCKEAIPQATRLGRIIKADLSGQGANAERHRGVSQGYTVGLGPGHGLVWSRSWGIDIMITGKLAYKVKTFMWNHASMVR</sequence>
<dbReference type="InterPro" id="IPR045024">
    <property type="entry name" value="NDH-2"/>
</dbReference>
<keyword evidence="5" id="KW-0520">NAD</keyword>
<dbReference type="SUPFAM" id="SSF51905">
    <property type="entry name" value="FAD/NAD(P)-binding domain"/>
    <property type="match status" value="1"/>
</dbReference>
<organism evidence="7 8">
    <name type="scientific">Paenibacillus lactis</name>
    <dbReference type="NCBI Taxonomy" id="228574"/>
    <lineage>
        <taxon>Bacteria</taxon>
        <taxon>Bacillati</taxon>
        <taxon>Bacillota</taxon>
        <taxon>Bacilli</taxon>
        <taxon>Bacillales</taxon>
        <taxon>Paenibacillaceae</taxon>
        <taxon>Paenibacillus</taxon>
    </lineage>
</organism>
<evidence type="ECO:0000256" key="4">
    <source>
        <dbReference type="ARBA" id="ARBA00023002"/>
    </source>
</evidence>
<evidence type="ECO:0000256" key="5">
    <source>
        <dbReference type="ARBA" id="ARBA00023027"/>
    </source>
</evidence>
<dbReference type="PANTHER" id="PTHR43706">
    <property type="entry name" value="NADH DEHYDROGENASE"/>
    <property type="match status" value="1"/>
</dbReference>
<gene>
    <name evidence="7" type="ORF">J2Z18_002692</name>
</gene>
<reference evidence="7 8" key="1">
    <citation type="submission" date="2021-03" db="EMBL/GenBank/DDBJ databases">
        <title>Genomic Encyclopedia of Type Strains, Phase IV (KMG-IV): sequencing the most valuable type-strain genomes for metagenomic binning, comparative biology and taxonomic classification.</title>
        <authorList>
            <person name="Goeker M."/>
        </authorList>
    </citation>
    <scope>NUCLEOTIDE SEQUENCE [LARGE SCALE GENOMIC DNA]</scope>
    <source>
        <strain evidence="7 8">DSM 15596</strain>
    </source>
</reference>
<name>A0ABS4FBH5_9BACL</name>
<evidence type="ECO:0000256" key="1">
    <source>
        <dbReference type="ARBA" id="ARBA00005272"/>
    </source>
</evidence>
<evidence type="ECO:0000259" key="6">
    <source>
        <dbReference type="Pfam" id="PF07992"/>
    </source>
</evidence>
<feature type="domain" description="FAD/NAD(P)-binding" evidence="6">
    <location>
        <begin position="6"/>
        <end position="313"/>
    </location>
</feature>
<comment type="similarity">
    <text evidence="1">Belongs to the NADH dehydrogenase family.</text>
</comment>
<comment type="caution">
    <text evidence="7">The sequence shown here is derived from an EMBL/GenBank/DDBJ whole genome shotgun (WGS) entry which is preliminary data.</text>
</comment>
<dbReference type="GeneID" id="95404673"/>
<dbReference type="PRINTS" id="PR00368">
    <property type="entry name" value="FADPNR"/>
</dbReference>
<evidence type="ECO:0000313" key="8">
    <source>
        <dbReference type="Proteomes" id="UP000706926"/>
    </source>
</evidence>
<evidence type="ECO:0000256" key="3">
    <source>
        <dbReference type="ARBA" id="ARBA00022827"/>
    </source>
</evidence>
<dbReference type="EMBL" id="JAGGKI010000006">
    <property type="protein sequence ID" value="MBP1893589.1"/>
    <property type="molecule type" value="Genomic_DNA"/>
</dbReference>
<dbReference type="InterPro" id="IPR036188">
    <property type="entry name" value="FAD/NAD-bd_sf"/>
</dbReference>
<keyword evidence="2" id="KW-0285">Flavoprotein</keyword>
<keyword evidence="8" id="KW-1185">Reference proteome</keyword>
<dbReference type="Proteomes" id="UP000706926">
    <property type="component" value="Unassembled WGS sequence"/>
</dbReference>
<keyword evidence="3" id="KW-0274">FAD</keyword>
<protein>
    <submittedName>
        <fullName evidence="7">NADH dehydrogenase</fullName>
    </submittedName>
</protein>
<dbReference type="RefSeq" id="WP_007128305.1">
    <property type="nucleotide sequence ID" value="NZ_BOSA01000008.1"/>
</dbReference>
<proteinExistence type="inferred from homology"/>
<dbReference type="PANTHER" id="PTHR43706:SF45">
    <property type="entry name" value="NADH DEHYDROGENASE-LIKE PROTEIN RV1812C"/>
    <property type="match status" value="1"/>
</dbReference>
<accession>A0ABS4FBH5</accession>
<keyword evidence="4" id="KW-0560">Oxidoreductase</keyword>
<dbReference type="InterPro" id="IPR023753">
    <property type="entry name" value="FAD/NAD-binding_dom"/>
</dbReference>
<dbReference type="Pfam" id="PF07992">
    <property type="entry name" value="Pyr_redox_2"/>
    <property type="match status" value="1"/>
</dbReference>
<evidence type="ECO:0000313" key="7">
    <source>
        <dbReference type="EMBL" id="MBP1893589.1"/>
    </source>
</evidence>
<evidence type="ECO:0000256" key="2">
    <source>
        <dbReference type="ARBA" id="ARBA00022630"/>
    </source>
</evidence>